<dbReference type="EMBL" id="JYNL01000054">
    <property type="protein sequence ID" value="KMO71444.1"/>
    <property type="molecule type" value="Genomic_DNA"/>
</dbReference>
<proteinExistence type="predicted"/>
<accession>A0A0J6VMK8</accession>
<gene>
    <name evidence="1" type="ORF">MCHLDSM_04526</name>
</gene>
<comment type="caution">
    <text evidence="1">The sequence shown here is derived from an EMBL/GenBank/DDBJ whole genome shotgun (WGS) entry which is preliminary data.</text>
</comment>
<organism evidence="1 2">
    <name type="scientific">Mycolicibacterium chlorophenolicum</name>
    <dbReference type="NCBI Taxonomy" id="37916"/>
    <lineage>
        <taxon>Bacteria</taxon>
        <taxon>Bacillati</taxon>
        <taxon>Actinomycetota</taxon>
        <taxon>Actinomycetes</taxon>
        <taxon>Mycobacteriales</taxon>
        <taxon>Mycobacteriaceae</taxon>
        <taxon>Mycolicibacterium</taxon>
    </lineage>
</organism>
<dbReference type="STRING" id="37916.MCHLDSM_04526"/>
<evidence type="ECO:0000313" key="1">
    <source>
        <dbReference type="EMBL" id="KMO71444.1"/>
    </source>
</evidence>
<sequence>MTPVVVEVGPAAVRGPEAVPAEWAEQAIACRGDRLAVVDGRIVEVADLWRDVLAAACGARPQRVALVLPTWWPTSAASTVTAAARELTSDVVVLRRAELLAAAHDGAVVELAGDLVVVHRPGAPLRILDREKVSLPDILGGLGPALLDVPAGVTAPSGRPCERSGRQHVVRAVAAETAPVTRRGRTGLRRAAVLAGCAIALAGTVPWWTRNPSPAQWVLLTEGRVAMDVPAGWAVRRVTAGPGSARVQVSAPGGTPALHLTQSVTSGPASLRDVAESLRSAIELAPDGVFVDFRADATVGDRPAVTYRELRAAGQTDWAVVVDGDVRIAVGCQVDRRPTGGLGEECVRAVRSARAVR</sequence>
<evidence type="ECO:0000313" key="2">
    <source>
        <dbReference type="Proteomes" id="UP000036513"/>
    </source>
</evidence>
<reference evidence="1 2" key="1">
    <citation type="journal article" date="2015" name="Genome Biol. Evol.">
        <title>Characterization of Three Mycobacterium spp. with Potential Use in Bioremediation by Genome Sequencing and Comparative Genomics.</title>
        <authorList>
            <person name="Das S."/>
            <person name="Pettersson B.M."/>
            <person name="Behra P.R."/>
            <person name="Ramesh M."/>
            <person name="Dasgupta S."/>
            <person name="Bhattacharya A."/>
            <person name="Kirsebom L.A."/>
        </authorList>
    </citation>
    <scope>NUCLEOTIDE SEQUENCE [LARGE SCALE GENOMIC DNA]</scope>
    <source>
        <strain evidence="1 2">DSM 43826</strain>
    </source>
</reference>
<evidence type="ECO:0008006" key="3">
    <source>
        <dbReference type="Google" id="ProtNLM"/>
    </source>
</evidence>
<name>A0A0J6VMK8_9MYCO</name>
<keyword evidence="2" id="KW-1185">Reference proteome</keyword>
<dbReference type="PATRIC" id="fig|37916.4.peg.4508"/>
<dbReference type="InterPro" id="IPR023840">
    <property type="entry name" value="T7SS_Rv3446c"/>
</dbReference>
<dbReference type="NCBIfam" id="TIGR03931">
    <property type="entry name" value="T7SS_Rv3446c"/>
    <property type="match status" value="1"/>
</dbReference>
<dbReference type="Proteomes" id="UP000036513">
    <property type="component" value="Unassembled WGS sequence"/>
</dbReference>
<protein>
    <recommendedName>
        <fullName evidence="3">Type VII secretion-associated protein</fullName>
    </recommendedName>
</protein>
<dbReference type="AlphaFoldDB" id="A0A0J6VMK8"/>